<feature type="repeat" description="Pumilio" evidence="2">
    <location>
        <begin position="134"/>
        <end position="171"/>
    </location>
</feature>
<dbReference type="SUPFAM" id="SSF48371">
    <property type="entry name" value="ARM repeat"/>
    <property type="match status" value="1"/>
</dbReference>
<name>A0AA36JC84_9DINO</name>
<feature type="repeat" description="Pumilio" evidence="2">
    <location>
        <begin position="62"/>
        <end position="98"/>
    </location>
</feature>
<proteinExistence type="predicted"/>
<keyword evidence="5" id="KW-1185">Reference proteome</keyword>
<reference evidence="4" key="1">
    <citation type="submission" date="2023-08" db="EMBL/GenBank/DDBJ databases">
        <authorList>
            <person name="Chen Y."/>
            <person name="Shah S."/>
            <person name="Dougan E. K."/>
            <person name="Thang M."/>
            <person name="Chan C."/>
        </authorList>
    </citation>
    <scope>NUCLEOTIDE SEQUENCE</scope>
</reference>
<dbReference type="AlphaFoldDB" id="A0AA36JC84"/>
<dbReference type="EMBL" id="CAUJNA010003452">
    <property type="protein sequence ID" value="CAJ1402429.1"/>
    <property type="molecule type" value="Genomic_DNA"/>
</dbReference>
<keyword evidence="1" id="KW-0677">Repeat</keyword>
<dbReference type="GO" id="GO:0010608">
    <property type="term" value="P:post-transcriptional regulation of gene expression"/>
    <property type="evidence" value="ECO:0007669"/>
    <property type="project" value="TreeGrafter"/>
</dbReference>
<dbReference type="InterPro" id="IPR016024">
    <property type="entry name" value="ARM-type_fold"/>
</dbReference>
<gene>
    <name evidence="4" type="ORF">EVOR1521_LOCUS25327</name>
</gene>
<dbReference type="PANTHER" id="PTHR12537">
    <property type="entry name" value="RNA BINDING PROTEIN PUMILIO-RELATED"/>
    <property type="match status" value="1"/>
</dbReference>
<dbReference type="GO" id="GO:0005737">
    <property type="term" value="C:cytoplasm"/>
    <property type="evidence" value="ECO:0007669"/>
    <property type="project" value="TreeGrafter"/>
</dbReference>
<dbReference type="Proteomes" id="UP001178507">
    <property type="component" value="Unassembled WGS sequence"/>
</dbReference>
<dbReference type="Pfam" id="PF00806">
    <property type="entry name" value="PUF"/>
    <property type="match status" value="3"/>
</dbReference>
<organism evidence="4 5">
    <name type="scientific">Effrenium voratum</name>
    <dbReference type="NCBI Taxonomy" id="2562239"/>
    <lineage>
        <taxon>Eukaryota</taxon>
        <taxon>Sar</taxon>
        <taxon>Alveolata</taxon>
        <taxon>Dinophyceae</taxon>
        <taxon>Suessiales</taxon>
        <taxon>Symbiodiniaceae</taxon>
        <taxon>Effrenium</taxon>
    </lineage>
</organism>
<sequence length="339" mass="37398">MICAQLAGLSGIVLDSFCQELVLAILPELPSLACDPHGIQVLKQLLALTSLNVELRMKLIHRLQGSLFKLTKDKHGCWLVQQALQSAPSELQSAFALELKGKVLQCSQHLHGNFVLQKCVELLPTDAVSFIIMELQDHVVEAALHVYSCRVLQRLIEHCQHWRLEMSNLLNSLLQEDSLKRLIIDPYGNNVVRAILSCGSAVHVQQIVEALASEDTDLLAYARNRHASLVLEKCLEAMNEHCDDAEVLQSARAKLMGALLGDGDETVTPPFAQIALDRFGNYIAQRVIDICQADEQQRVLRLLGSLGPKLRRAANGRHILQAARKKFGSTLSVTGAASE</sequence>
<dbReference type="Gene3D" id="1.25.10.10">
    <property type="entry name" value="Leucine-rich Repeat Variant"/>
    <property type="match status" value="1"/>
</dbReference>
<dbReference type="SMART" id="SM00025">
    <property type="entry name" value="Pumilio"/>
    <property type="match status" value="7"/>
</dbReference>
<feature type="repeat" description="Pumilio" evidence="2">
    <location>
        <begin position="172"/>
        <end position="209"/>
    </location>
</feature>
<dbReference type="InterPro" id="IPR011989">
    <property type="entry name" value="ARM-like"/>
</dbReference>
<dbReference type="InterPro" id="IPR001313">
    <property type="entry name" value="Pumilio_RNA-bd_rpt"/>
</dbReference>
<dbReference type="InterPro" id="IPR033133">
    <property type="entry name" value="PUM-HD"/>
</dbReference>
<feature type="repeat" description="Pumilio" evidence="2">
    <location>
        <begin position="266"/>
        <end position="301"/>
    </location>
</feature>
<protein>
    <recommendedName>
        <fullName evidence="3">PUM-HD domain-containing protein</fullName>
    </recommendedName>
</protein>
<accession>A0AA36JC84</accession>
<feature type="domain" description="PUM-HD" evidence="3">
    <location>
        <begin position="1"/>
        <end position="327"/>
    </location>
</feature>
<evidence type="ECO:0000256" key="2">
    <source>
        <dbReference type="PROSITE-ProRule" id="PRU00317"/>
    </source>
</evidence>
<dbReference type="PROSITE" id="PS50303">
    <property type="entry name" value="PUM_HD"/>
    <property type="match status" value="1"/>
</dbReference>
<evidence type="ECO:0000259" key="3">
    <source>
        <dbReference type="PROSITE" id="PS50303"/>
    </source>
</evidence>
<evidence type="ECO:0000313" key="5">
    <source>
        <dbReference type="Proteomes" id="UP001178507"/>
    </source>
</evidence>
<comment type="caution">
    <text evidence="4">The sequence shown here is derived from an EMBL/GenBank/DDBJ whole genome shotgun (WGS) entry which is preliminary data.</text>
</comment>
<evidence type="ECO:0000256" key="1">
    <source>
        <dbReference type="ARBA" id="ARBA00022737"/>
    </source>
</evidence>
<dbReference type="Pfam" id="PF22493">
    <property type="entry name" value="PUF_NOP9"/>
    <property type="match status" value="1"/>
</dbReference>
<dbReference type="PROSITE" id="PS50302">
    <property type="entry name" value="PUM"/>
    <property type="match status" value="4"/>
</dbReference>
<dbReference type="GO" id="GO:0003729">
    <property type="term" value="F:mRNA binding"/>
    <property type="evidence" value="ECO:0007669"/>
    <property type="project" value="TreeGrafter"/>
</dbReference>
<dbReference type="PANTHER" id="PTHR12537:SF12">
    <property type="entry name" value="MATERNAL PROTEIN PUMILIO"/>
    <property type="match status" value="1"/>
</dbReference>
<evidence type="ECO:0000313" key="4">
    <source>
        <dbReference type="EMBL" id="CAJ1402429.1"/>
    </source>
</evidence>